<dbReference type="EC" id="3.4.16.4" evidence="16"/>
<comment type="caution">
    <text evidence="16">The sequence shown here is derived from an EMBL/GenBank/DDBJ whole genome shotgun (WGS) entry which is preliminary data.</text>
</comment>
<proteinExistence type="inferred from homology"/>
<dbReference type="Gene3D" id="3.40.710.10">
    <property type="entry name" value="DD-peptidase/beta-lactamase superfamily"/>
    <property type="match status" value="1"/>
</dbReference>
<evidence type="ECO:0000256" key="11">
    <source>
        <dbReference type="ARBA" id="ARBA00022989"/>
    </source>
</evidence>
<dbReference type="GO" id="GO:0071972">
    <property type="term" value="F:peptidoglycan L,D-transpeptidase activity"/>
    <property type="evidence" value="ECO:0007669"/>
    <property type="project" value="TreeGrafter"/>
</dbReference>
<evidence type="ECO:0000256" key="2">
    <source>
        <dbReference type="ARBA" id="ARBA00004236"/>
    </source>
</evidence>
<dbReference type="GO" id="GO:0005886">
    <property type="term" value="C:plasma membrane"/>
    <property type="evidence" value="ECO:0007669"/>
    <property type="project" value="UniProtKB-SubCell"/>
</dbReference>
<evidence type="ECO:0000256" key="6">
    <source>
        <dbReference type="ARBA" id="ARBA00022670"/>
    </source>
</evidence>
<evidence type="ECO:0000313" key="16">
    <source>
        <dbReference type="EMBL" id="HIU51750.1"/>
    </source>
</evidence>
<accession>A0A9D1M158</accession>
<keyword evidence="9" id="KW-0133">Cell shape</keyword>
<comment type="similarity">
    <text evidence="3">Belongs to the transpeptidase family.</text>
</comment>
<dbReference type="GO" id="GO:0009252">
    <property type="term" value="P:peptidoglycan biosynthetic process"/>
    <property type="evidence" value="ECO:0007669"/>
    <property type="project" value="UniProtKB-KW"/>
</dbReference>
<dbReference type="EMBL" id="DVNH01000026">
    <property type="protein sequence ID" value="HIU51750.1"/>
    <property type="molecule type" value="Genomic_DNA"/>
</dbReference>
<evidence type="ECO:0000259" key="15">
    <source>
        <dbReference type="Pfam" id="PF03717"/>
    </source>
</evidence>
<dbReference type="GO" id="GO:0008360">
    <property type="term" value="P:regulation of cell shape"/>
    <property type="evidence" value="ECO:0007669"/>
    <property type="project" value="UniProtKB-KW"/>
</dbReference>
<dbReference type="InterPro" id="IPR050515">
    <property type="entry name" value="Beta-lactam/transpept"/>
</dbReference>
<dbReference type="InterPro" id="IPR012338">
    <property type="entry name" value="Beta-lactam/transpept-like"/>
</dbReference>
<dbReference type="InterPro" id="IPR036138">
    <property type="entry name" value="PBP_dimer_sf"/>
</dbReference>
<dbReference type="InterPro" id="IPR001460">
    <property type="entry name" value="PCN-bd_Tpept"/>
</dbReference>
<keyword evidence="5" id="KW-0997">Cell inner membrane</keyword>
<dbReference type="GO" id="GO:0008658">
    <property type="term" value="F:penicillin binding"/>
    <property type="evidence" value="ECO:0007669"/>
    <property type="project" value="InterPro"/>
</dbReference>
<keyword evidence="16" id="KW-0121">Carboxypeptidase</keyword>
<evidence type="ECO:0000256" key="8">
    <source>
        <dbReference type="ARBA" id="ARBA00022801"/>
    </source>
</evidence>
<dbReference type="PANTHER" id="PTHR30627">
    <property type="entry name" value="PEPTIDOGLYCAN D,D-TRANSPEPTIDASE"/>
    <property type="match status" value="1"/>
</dbReference>
<dbReference type="SUPFAM" id="SSF56519">
    <property type="entry name" value="Penicillin binding protein dimerisation domain"/>
    <property type="match status" value="1"/>
</dbReference>
<evidence type="ECO:0000256" key="4">
    <source>
        <dbReference type="ARBA" id="ARBA00022475"/>
    </source>
</evidence>
<keyword evidence="10" id="KW-0573">Peptidoglycan synthesis</keyword>
<dbReference type="GO" id="GO:0071555">
    <property type="term" value="P:cell wall organization"/>
    <property type="evidence" value="ECO:0007669"/>
    <property type="project" value="UniProtKB-KW"/>
</dbReference>
<dbReference type="Gene3D" id="3.90.1310.10">
    <property type="entry name" value="Penicillin-binding protein 2a (Domain 2)"/>
    <property type="match status" value="1"/>
</dbReference>
<evidence type="ECO:0000256" key="5">
    <source>
        <dbReference type="ARBA" id="ARBA00022519"/>
    </source>
</evidence>
<dbReference type="NCBIfam" id="TIGR03423">
    <property type="entry name" value="pbp2_mrdA"/>
    <property type="match status" value="1"/>
</dbReference>
<evidence type="ECO:0000259" key="14">
    <source>
        <dbReference type="Pfam" id="PF00905"/>
    </source>
</evidence>
<evidence type="ECO:0000256" key="7">
    <source>
        <dbReference type="ARBA" id="ARBA00022692"/>
    </source>
</evidence>
<dbReference type="Pfam" id="PF00905">
    <property type="entry name" value="Transpeptidase"/>
    <property type="match status" value="1"/>
</dbReference>
<evidence type="ECO:0000256" key="13">
    <source>
        <dbReference type="ARBA" id="ARBA00023316"/>
    </source>
</evidence>
<feature type="domain" description="Penicillin-binding protein transpeptidase" evidence="14">
    <location>
        <begin position="305"/>
        <end position="641"/>
    </location>
</feature>
<dbReference type="GO" id="GO:0006508">
    <property type="term" value="P:proteolysis"/>
    <property type="evidence" value="ECO:0007669"/>
    <property type="project" value="UniProtKB-KW"/>
</dbReference>
<dbReference type="Proteomes" id="UP000824093">
    <property type="component" value="Unassembled WGS sequence"/>
</dbReference>
<dbReference type="InterPro" id="IPR005311">
    <property type="entry name" value="PBP_dimer"/>
</dbReference>
<reference evidence="16" key="1">
    <citation type="submission" date="2020-10" db="EMBL/GenBank/DDBJ databases">
        <authorList>
            <person name="Gilroy R."/>
        </authorList>
    </citation>
    <scope>NUCLEOTIDE SEQUENCE</scope>
    <source>
        <strain evidence="16">CHK195-15760</strain>
    </source>
</reference>
<feature type="domain" description="Penicillin-binding protein dimerisation" evidence="15">
    <location>
        <begin position="23"/>
        <end position="256"/>
    </location>
</feature>
<dbReference type="AlphaFoldDB" id="A0A9D1M158"/>
<keyword evidence="8 16" id="KW-0378">Hydrolase</keyword>
<evidence type="ECO:0000256" key="9">
    <source>
        <dbReference type="ARBA" id="ARBA00022960"/>
    </source>
</evidence>
<comment type="subcellular location">
    <subcellularLocation>
        <location evidence="2">Cell membrane</location>
    </subcellularLocation>
    <subcellularLocation>
        <location evidence="1">Membrane</location>
        <topology evidence="1">Single-pass membrane protein</topology>
    </subcellularLocation>
</comment>
<keyword evidence="6" id="KW-0645">Protease</keyword>
<dbReference type="PANTHER" id="PTHR30627:SF2">
    <property type="entry name" value="PEPTIDOGLYCAN D,D-TRANSPEPTIDASE MRDA"/>
    <property type="match status" value="1"/>
</dbReference>
<dbReference type="SUPFAM" id="SSF56601">
    <property type="entry name" value="beta-lactamase/transpeptidase-like"/>
    <property type="match status" value="1"/>
</dbReference>
<evidence type="ECO:0000313" key="17">
    <source>
        <dbReference type="Proteomes" id="UP000824093"/>
    </source>
</evidence>
<keyword evidence="11" id="KW-1133">Transmembrane helix</keyword>
<keyword evidence="13" id="KW-0961">Cell wall biogenesis/degradation</keyword>
<keyword evidence="7" id="KW-0812">Transmembrane</keyword>
<sequence>MQIIHGKEYREQSNNRLTRESTLEAARGSILDSSGNEIAGTSMGFRLELYKTKLETEELNNTILKIIQVLESNGDSYVDSFPITINPYAFNLSSEEKIAKWKKDNKIDENATPEQCFNAMKEKYKITNENPEEARKIMAIRYEITQKGYSSTKAITICDNLSRQSTLVFNERSAEFLGVNVVVEPVRNYGYGNLAAHIIGNIGKISEKELETREDNYDMNDNIGKNGIEYVFEDYLKGQDGTKQLDMSVDGTVNEEYVTKEAVKGSDVVLTIDANLQKVTEEALVNTITKIREGGFSEQYDANAGAAVVMDVKTGNILAMASYPTFNPQDFVGGISTDKWNEYNNNPYNPLRNKAVQDAYSPGSIFKMIPAIAGLESGVVTTKDKINDTGVYRKYNIEKRCWYWTDYHRGHGWLNVTDAIKHSCNYFFYEIGDRMGIDTLEKYARYFGLGEKTGIEIPNETSGILACKTTKQERENEQWYPGDTLNAVIGQGSNQFSPLQMTKYISMLANGGKKIDPTIIKTIIRADGSEVPRDEYEAKVAQILGVKEDQTEELTINQANIDAILEGMRSVTSETGGTAYNIFKNFNIEVGGKTGSAEAGNKVNAWFAGFAPFDDPEIAVVVFIENGGHGNYSGEAVRDIMAQYFGMNTTGVQEDMAAETYTESFR</sequence>
<evidence type="ECO:0000256" key="3">
    <source>
        <dbReference type="ARBA" id="ARBA00007171"/>
    </source>
</evidence>
<keyword evidence="4" id="KW-1003">Cell membrane</keyword>
<name>A0A9D1M158_9FIRM</name>
<protein>
    <submittedName>
        <fullName evidence="16">Penicillin-binding protein 2</fullName>
        <ecNumber evidence="16">3.4.16.4</ecNumber>
    </submittedName>
</protein>
<dbReference type="Pfam" id="PF03717">
    <property type="entry name" value="PBP_dimer"/>
    <property type="match status" value="1"/>
</dbReference>
<keyword evidence="12" id="KW-0472">Membrane</keyword>
<dbReference type="InterPro" id="IPR017790">
    <property type="entry name" value="Penicillin-binding_protein_2"/>
</dbReference>
<reference evidence="16" key="2">
    <citation type="journal article" date="2021" name="PeerJ">
        <title>Extensive microbial diversity within the chicken gut microbiome revealed by metagenomics and culture.</title>
        <authorList>
            <person name="Gilroy R."/>
            <person name="Ravi A."/>
            <person name="Getino M."/>
            <person name="Pursley I."/>
            <person name="Horton D.L."/>
            <person name="Alikhan N.F."/>
            <person name="Baker D."/>
            <person name="Gharbi K."/>
            <person name="Hall N."/>
            <person name="Watson M."/>
            <person name="Adriaenssens E.M."/>
            <person name="Foster-Nyarko E."/>
            <person name="Jarju S."/>
            <person name="Secka A."/>
            <person name="Antonio M."/>
            <person name="Oren A."/>
            <person name="Chaudhuri R.R."/>
            <person name="La Ragione R."/>
            <person name="Hildebrand F."/>
            <person name="Pallen M.J."/>
        </authorList>
    </citation>
    <scope>NUCLEOTIDE SEQUENCE</scope>
    <source>
        <strain evidence="16">CHK195-15760</strain>
    </source>
</reference>
<evidence type="ECO:0000256" key="12">
    <source>
        <dbReference type="ARBA" id="ARBA00023136"/>
    </source>
</evidence>
<evidence type="ECO:0000256" key="10">
    <source>
        <dbReference type="ARBA" id="ARBA00022984"/>
    </source>
</evidence>
<dbReference type="GO" id="GO:0009002">
    <property type="term" value="F:serine-type D-Ala-D-Ala carboxypeptidase activity"/>
    <property type="evidence" value="ECO:0007669"/>
    <property type="project" value="UniProtKB-EC"/>
</dbReference>
<gene>
    <name evidence="16" type="primary">mrdA</name>
    <name evidence="16" type="ORF">IAB70_03900</name>
</gene>
<dbReference type="Gene3D" id="1.10.10.1230">
    <property type="entry name" value="Penicillin-binding protein, N-terminal non-catalytic domain, head sub-domain"/>
    <property type="match status" value="1"/>
</dbReference>
<organism evidence="16 17">
    <name type="scientific">Candidatus Merdicola faecigallinarum</name>
    <dbReference type="NCBI Taxonomy" id="2840862"/>
    <lineage>
        <taxon>Bacteria</taxon>
        <taxon>Bacillati</taxon>
        <taxon>Bacillota</taxon>
        <taxon>Clostridia</taxon>
        <taxon>Candidatus Merdicola</taxon>
    </lineage>
</organism>
<evidence type="ECO:0000256" key="1">
    <source>
        <dbReference type="ARBA" id="ARBA00004167"/>
    </source>
</evidence>